<protein>
    <submittedName>
        <fullName evidence="1">G protein-coupled receptor gpr1</fullName>
    </submittedName>
</protein>
<comment type="caution">
    <text evidence="1">The sequence shown here is derived from an EMBL/GenBank/DDBJ whole genome shotgun (WGS) entry which is preliminary data.</text>
</comment>
<reference evidence="1" key="1">
    <citation type="submission" date="2022-10" db="EMBL/GenBank/DDBJ databases">
        <title>Culturing micro-colonial fungi from biological soil crusts in the Mojave desert and describing Neophaeococcomyces mojavensis, and introducing the new genera and species Taxawa tesnikishii.</title>
        <authorList>
            <person name="Kurbessoian T."/>
            <person name="Stajich J.E."/>
        </authorList>
    </citation>
    <scope>NUCLEOTIDE SEQUENCE</scope>
    <source>
        <strain evidence="1">JES_112</strain>
    </source>
</reference>
<name>A0ACC3A2Z5_9EURO</name>
<accession>A0ACC3A2Z5</accession>
<evidence type="ECO:0000313" key="1">
    <source>
        <dbReference type="EMBL" id="KAJ9654403.1"/>
    </source>
</evidence>
<keyword evidence="1" id="KW-0675">Receptor</keyword>
<dbReference type="EMBL" id="JAPDRQ010000122">
    <property type="protein sequence ID" value="KAJ9654403.1"/>
    <property type="molecule type" value="Genomic_DNA"/>
</dbReference>
<evidence type="ECO:0000313" key="2">
    <source>
        <dbReference type="Proteomes" id="UP001172386"/>
    </source>
</evidence>
<organism evidence="1 2">
    <name type="scientific">Neophaeococcomyces mojaviensis</name>
    <dbReference type="NCBI Taxonomy" id="3383035"/>
    <lineage>
        <taxon>Eukaryota</taxon>
        <taxon>Fungi</taxon>
        <taxon>Dikarya</taxon>
        <taxon>Ascomycota</taxon>
        <taxon>Pezizomycotina</taxon>
        <taxon>Eurotiomycetes</taxon>
        <taxon>Chaetothyriomycetidae</taxon>
        <taxon>Chaetothyriales</taxon>
        <taxon>Chaetothyriales incertae sedis</taxon>
        <taxon>Neophaeococcomyces</taxon>
    </lineage>
</organism>
<dbReference type="Proteomes" id="UP001172386">
    <property type="component" value="Unassembled WGS sequence"/>
</dbReference>
<proteinExistence type="predicted"/>
<sequence length="615" mass="69150">MGVMLRGLSNEPDTDSTSYTTAQNRAVLIAGLTCASFSLLVTFITLRWFILMKKAFRHQLVLLLICSDTFKAVWYFVFPVVVFSRGPVASSSRFCQASGFFLALGIELADFAILGIAVHSIIYILKPPTSSGEGGGLYRWRKWIYPVWFGFPLLLASLAFINRQNAYTTAGTFCYLPRRPFWYRLTLAWIPRYLILCLIFVMYAALYVYVTFKFRSFSNLTDSEDDVSTDSSSREPSMAEAEVAPDEKVPPRESEKRPGFTRPSWSRSGSYRNETDVRPSDPWDEVSFITNKPLRNAGQWQPGVQISDFALAGHEQNSSPEPKSPLFRNIPFRIDTLVTPSRKVSACPTTGSSYTGDTITAAVQDPSPQEQPQHTYRQATSAQPKPRDPLQHTRSAIRKQLRYLFIYPAVYVLMWIFPFAAHCLIYDDYYVRHPVYWLSVLQTCMLALQAATDCIVFSWREEPWRCIPGDSKFAMNNIRGFFSPHNNSGKTESNVPPVSIAPDEHPGALENGPGGIASGTSSRATSAHWWEAEGKKRKDSVWLGIDTNDVSGAMLEQREISTQPPTTAVIEEDEAGHEKVPGGSNLSSHELQRESERAERHQMTTGNGRHDIDRA</sequence>
<gene>
    <name evidence="1" type="primary">GPR1</name>
    <name evidence="1" type="ORF">H2198_006565</name>
</gene>
<keyword evidence="2" id="KW-1185">Reference proteome</keyword>